<dbReference type="Proteomes" id="UP000292957">
    <property type="component" value="Unassembled WGS sequence"/>
</dbReference>
<evidence type="ECO:0000256" key="1">
    <source>
        <dbReference type="PROSITE-ProRule" id="PRU00042"/>
    </source>
</evidence>
<protein>
    <recommendedName>
        <fullName evidence="2">C2H2-type domain-containing protein</fullName>
    </recommendedName>
</protein>
<dbReference type="GO" id="GO:0008270">
    <property type="term" value="F:zinc ion binding"/>
    <property type="evidence" value="ECO:0007669"/>
    <property type="project" value="UniProtKB-KW"/>
</dbReference>
<dbReference type="PROSITE" id="PS00028">
    <property type="entry name" value="ZINC_FINGER_C2H2_1"/>
    <property type="match status" value="2"/>
</dbReference>
<name>A0A4Q9MXT2_9APHY</name>
<keyword evidence="1" id="KW-0862">Zinc</keyword>
<proteinExistence type="predicted"/>
<evidence type="ECO:0000259" key="2">
    <source>
        <dbReference type="PROSITE" id="PS50157"/>
    </source>
</evidence>
<dbReference type="PROSITE" id="PS50157">
    <property type="entry name" value="ZINC_FINGER_C2H2_2"/>
    <property type="match status" value="1"/>
</dbReference>
<accession>A0A4Q9MXT2</accession>
<dbReference type="Proteomes" id="UP000292082">
    <property type="component" value="Unassembled WGS sequence"/>
</dbReference>
<dbReference type="OrthoDB" id="2734989at2759"/>
<keyword evidence="5" id="KW-1185">Reference proteome</keyword>
<sequence length="81" mass="9143">MSGDEAQQHIYQVHGLALNPINCGVCGWTFGALGRYAAHQWLHVLTKPCTQCGINFRSAHDRFAHLCERHNLTTENAHLFK</sequence>
<keyword evidence="1" id="KW-0479">Metal-binding</keyword>
<dbReference type="AlphaFoldDB" id="A0A4Q9MXT2"/>
<evidence type="ECO:0000313" key="4">
    <source>
        <dbReference type="EMBL" id="TBU64029.1"/>
    </source>
</evidence>
<dbReference type="InterPro" id="IPR013087">
    <property type="entry name" value="Znf_C2H2_type"/>
</dbReference>
<dbReference type="SUPFAM" id="SSF57667">
    <property type="entry name" value="beta-beta-alpha zinc fingers"/>
    <property type="match status" value="1"/>
</dbReference>
<dbReference type="EMBL" id="ML143393">
    <property type="protein sequence ID" value="TBU32904.1"/>
    <property type="molecule type" value="Genomic_DNA"/>
</dbReference>
<evidence type="ECO:0000313" key="5">
    <source>
        <dbReference type="Proteomes" id="UP000292082"/>
    </source>
</evidence>
<reference evidence="3 5" key="1">
    <citation type="submission" date="2019-01" db="EMBL/GenBank/DDBJ databases">
        <title>Draft genome sequences of three monokaryotic isolates of the white-rot basidiomycete fungus Dichomitus squalens.</title>
        <authorList>
            <consortium name="DOE Joint Genome Institute"/>
            <person name="Lopez S.C."/>
            <person name="Andreopoulos B."/>
            <person name="Pangilinan J."/>
            <person name="Lipzen A."/>
            <person name="Riley R."/>
            <person name="Ahrendt S."/>
            <person name="Ng V."/>
            <person name="Barry K."/>
            <person name="Daum C."/>
            <person name="Grigoriev I.V."/>
            <person name="Hilden K.S."/>
            <person name="Makela M.R."/>
            <person name="de Vries R.P."/>
        </authorList>
    </citation>
    <scope>NUCLEOTIDE SEQUENCE [LARGE SCALE GENOMIC DNA]</scope>
    <source>
        <strain evidence="4 5">CBS 464.89</strain>
        <strain evidence="3">OM18370.1</strain>
    </source>
</reference>
<organism evidence="3">
    <name type="scientific">Dichomitus squalens</name>
    <dbReference type="NCBI Taxonomy" id="114155"/>
    <lineage>
        <taxon>Eukaryota</taxon>
        <taxon>Fungi</taxon>
        <taxon>Dikarya</taxon>
        <taxon>Basidiomycota</taxon>
        <taxon>Agaricomycotina</taxon>
        <taxon>Agaricomycetes</taxon>
        <taxon>Polyporales</taxon>
        <taxon>Polyporaceae</taxon>
        <taxon>Dichomitus</taxon>
    </lineage>
</organism>
<dbReference type="Gene3D" id="3.30.160.60">
    <property type="entry name" value="Classic Zinc Finger"/>
    <property type="match status" value="1"/>
</dbReference>
<dbReference type="EMBL" id="ML145087">
    <property type="protein sequence ID" value="TBU64029.1"/>
    <property type="molecule type" value="Genomic_DNA"/>
</dbReference>
<feature type="domain" description="C2H2-type" evidence="2">
    <location>
        <begin position="21"/>
        <end position="48"/>
    </location>
</feature>
<dbReference type="InterPro" id="IPR036236">
    <property type="entry name" value="Znf_C2H2_sf"/>
</dbReference>
<evidence type="ECO:0000313" key="3">
    <source>
        <dbReference type="EMBL" id="TBU32904.1"/>
    </source>
</evidence>
<keyword evidence="1" id="KW-0863">Zinc-finger</keyword>
<gene>
    <name evidence="4" type="ORF">BD310DRAFT_807636</name>
    <name evidence="3" type="ORF">BD311DRAFT_803593</name>
</gene>